<dbReference type="GeneID" id="87957060"/>
<protein>
    <submittedName>
        <fullName evidence="2">Uncharacterized protein</fullName>
    </submittedName>
</protein>
<evidence type="ECO:0000256" key="1">
    <source>
        <dbReference type="SAM" id="MobiDB-lite"/>
    </source>
</evidence>
<reference evidence="2 3" key="1">
    <citation type="submission" date="2024-01" db="EMBL/GenBank/DDBJ databases">
        <title>Comparative genomics of Cryptococcus and Kwoniella reveals pathogenesis evolution and contrasting modes of karyotype evolution via chromosome fusion or intercentromeric recombination.</title>
        <authorList>
            <person name="Coelho M.A."/>
            <person name="David-Palma M."/>
            <person name="Shea T."/>
            <person name="Bowers K."/>
            <person name="McGinley-Smith S."/>
            <person name="Mohammad A.W."/>
            <person name="Gnirke A."/>
            <person name="Yurkov A.M."/>
            <person name="Nowrousian M."/>
            <person name="Sun S."/>
            <person name="Cuomo C.A."/>
            <person name="Heitman J."/>
        </authorList>
    </citation>
    <scope>NUCLEOTIDE SEQUENCE [LARGE SCALE GENOMIC DNA]</scope>
    <source>
        <strain evidence="2">CBS 11374</strain>
    </source>
</reference>
<feature type="region of interest" description="Disordered" evidence="1">
    <location>
        <begin position="115"/>
        <end position="142"/>
    </location>
</feature>
<proteinExistence type="predicted"/>
<dbReference type="EMBL" id="CP141886">
    <property type="protein sequence ID" value="WRT67955.1"/>
    <property type="molecule type" value="Genomic_DNA"/>
</dbReference>
<evidence type="ECO:0000313" key="2">
    <source>
        <dbReference type="EMBL" id="WRT67955.1"/>
    </source>
</evidence>
<dbReference type="RefSeq" id="XP_062792695.1">
    <property type="nucleotide sequence ID" value="XM_062936644.1"/>
</dbReference>
<feature type="region of interest" description="Disordered" evidence="1">
    <location>
        <begin position="294"/>
        <end position="317"/>
    </location>
</feature>
<accession>A0ABZ1D3G8</accession>
<sequence>MPPKGIIRFDTSCDISADGITLDGTISISNHPRVPGYSRSWKDSYLDTISSAITLAGSARNAQLSCDVDFSKFGLNDAQRTAEIWNNDVRGIVARSISKEGDPREGGINLQHALSHINPNAGPKPSARDTRSTRISTHDRPAYSHRQLERLTSGIDSVHGDIRKMMKENKATDVGDLIMKGNQKFNTKQLATVLCRDVLTESTSSIQKFKSPSTLMRFEFYPSSADDIDNPADAAIGASYDLTFYPTDMDFNPEHGQGSLDARRNQERAINLERFSSIIEYGFGTIASIRQWEKEQSNDDFPRTDAQLKDPDTEPMEKDCNDFLRKLSSRDGRSFQVGHTSILSSDCHTAEKDVMNEYLDTPEDILGEFNDVVTTGIKLDHIDSPLESIHDKVKTEFAAQYDSGQVSDVASFVLSYWNQKEDEMDEHGRVQHRRNKGAVASWLCEKTIEDVVTNVKAHEERSNSRTIR</sequence>
<name>A0ABZ1D3G8_9TREE</name>
<gene>
    <name evidence="2" type="ORF">IL334_004929</name>
</gene>
<dbReference type="Proteomes" id="UP001329825">
    <property type="component" value="Chromosome 6"/>
</dbReference>
<organism evidence="2 3">
    <name type="scientific">Kwoniella shivajii</name>
    <dbReference type="NCBI Taxonomy" id="564305"/>
    <lineage>
        <taxon>Eukaryota</taxon>
        <taxon>Fungi</taxon>
        <taxon>Dikarya</taxon>
        <taxon>Basidiomycota</taxon>
        <taxon>Agaricomycotina</taxon>
        <taxon>Tremellomycetes</taxon>
        <taxon>Tremellales</taxon>
        <taxon>Cryptococcaceae</taxon>
        <taxon>Kwoniella</taxon>
    </lineage>
</organism>
<feature type="compositionally biased region" description="Basic and acidic residues" evidence="1">
    <location>
        <begin position="126"/>
        <end position="142"/>
    </location>
</feature>
<keyword evidence="3" id="KW-1185">Reference proteome</keyword>
<evidence type="ECO:0000313" key="3">
    <source>
        <dbReference type="Proteomes" id="UP001329825"/>
    </source>
</evidence>